<dbReference type="Gene3D" id="3.30.200.20">
    <property type="entry name" value="Phosphorylase Kinase, domain 1"/>
    <property type="match status" value="1"/>
</dbReference>
<sequence length="731" mass="80081">MAPSGHTQNQIYTAQPLATALCTSSLTTTMLFRKSSPASKASPKSPVAVEHGSNTFNSSAIYTKIKRSARALFKKLSHPRSSQTFNSITRCAENIQDIIGEESSSQNAKWQIVANSTNVASGPRISFSVGLHLWQKSNSLYTLIDTLSSRSTRLDPSIMPIRDIPSTQDGMPHFRTSTCSTRPELSIIASVATSFMSDVLPPCPQPSPALSTRSTCSDTSGDSIVIVSHEDVGICRPSSPSVMVPGALALPSSERLVSAQVNSHAAGGRPNACLQQSDVPSLELPLIPSLSSNDGTSSDGESSTTLASDEGGPSPKVSVEYVFPCPVAQPDEYVAPFEERNDYIDRDVGHDDDDLVSDDTDSLDGNEDACLDDEGQAACDLFLRNGDTTYKLLTTLGNGACGRVVLAETDDGQQVAIKVTPKLKQYRYACGRDLILHEKRVMETANNVGSRYLMQLIASWEDKKFIYFVMKAYPGSLRYRLASVALDPMEAKLLCAEMAYAVKELHDSRTIHRDIKPDNFLVDDEGHLVLGDFGYSYTPKPHYKFEKAKTFTSIGTPGYAAPDAIVSGSKGYTYTIDIFSLGLVFLEVLGGLQMPYYRAPTLQAQLDVMDAKHLELDLETVIEDAQARDLVLNMLNTDSTKRCSSSAVLCHPFFDDIDKEKLANRELSYPRKPVFYSLPKQSVKLSFSTFYGGLDSTYDDYHKDEDGRLLYNDNTARQLIIGGDDDFKFPR</sequence>
<dbReference type="InParanoid" id="A0A165H3A2"/>
<gene>
    <name evidence="8" type="ORF">LAESUDRAFT_746996</name>
</gene>
<feature type="domain" description="Protein kinase" evidence="7">
    <location>
        <begin position="390"/>
        <end position="654"/>
    </location>
</feature>
<protein>
    <submittedName>
        <fullName evidence="8">Kinase-like protein</fullName>
    </submittedName>
</protein>
<proteinExistence type="predicted"/>
<evidence type="ECO:0000256" key="5">
    <source>
        <dbReference type="ARBA" id="ARBA00022840"/>
    </source>
</evidence>
<feature type="compositionally biased region" description="Low complexity" evidence="6">
    <location>
        <begin position="284"/>
        <end position="305"/>
    </location>
</feature>
<keyword evidence="4 8" id="KW-0418">Kinase</keyword>
<dbReference type="Gene3D" id="1.10.510.10">
    <property type="entry name" value="Transferase(Phosphotransferase) domain 1"/>
    <property type="match status" value="1"/>
</dbReference>
<name>A0A165H3A2_9APHY</name>
<evidence type="ECO:0000259" key="7">
    <source>
        <dbReference type="PROSITE" id="PS50011"/>
    </source>
</evidence>
<dbReference type="PROSITE" id="PS50011">
    <property type="entry name" value="PROTEIN_KINASE_DOM"/>
    <property type="match status" value="1"/>
</dbReference>
<feature type="region of interest" description="Disordered" evidence="6">
    <location>
        <begin position="284"/>
        <end position="315"/>
    </location>
</feature>
<reference evidence="8 9" key="1">
    <citation type="journal article" date="2016" name="Mol. Biol. Evol.">
        <title>Comparative Genomics of Early-Diverging Mushroom-Forming Fungi Provides Insights into the Origins of Lignocellulose Decay Capabilities.</title>
        <authorList>
            <person name="Nagy L.G."/>
            <person name="Riley R."/>
            <person name="Tritt A."/>
            <person name="Adam C."/>
            <person name="Daum C."/>
            <person name="Floudas D."/>
            <person name="Sun H."/>
            <person name="Yadav J.S."/>
            <person name="Pangilinan J."/>
            <person name="Larsson K.H."/>
            <person name="Matsuura K."/>
            <person name="Barry K."/>
            <person name="Labutti K."/>
            <person name="Kuo R."/>
            <person name="Ohm R.A."/>
            <person name="Bhattacharya S.S."/>
            <person name="Shirouzu T."/>
            <person name="Yoshinaga Y."/>
            <person name="Martin F.M."/>
            <person name="Grigoriev I.V."/>
            <person name="Hibbett D.S."/>
        </authorList>
    </citation>
    <scope>NUCLEOTIDE SEQUENCE [LARGE SCALE GENOMIC DNA]</scope>
    <source>
        <strain evidence="8 9">93-53</strain>
    </source>
</reference>
<dbReference type="InterPro" id="IPR000719">
    <property type="entry name" value="Prot_kinase_dom"/>
</dbReference>
<evidence type="ECO:0000256" key="4">
    <source>
        <dbReference type="ARBA" id="ARBA00022777"/>
    </source>
</evidence>
<dbReference type="EMBL" id="KV427607">
    <property type="protein sequence ID" value="KZT11185.1"/>
    <property type="molecule type" value="Genomic_DNA"/>
</dbReference>
<dbReference type="SMART" id="SM00220">
    <property type="entry name" value="S_TKc"/>
    <property type="match status" value="1"/>
</dbReference>
<dbReference type="AlphaFoldDB" id="A0A165H3A2"/>
<accession>A0A165H3A2</accession>
<dbReference type="Proteomes" id="UP000076871">
    <property type="component" value="Unassembled WGS sequence"/>
</dbReference>
<keyword evidence="3" id="KW-0547">Nucleotide-binding</keyword>
<dbReference type="RefSeq" id="XP_040768925.1">
    <property type="nucleotide sequence ID" value="XM_040911450.1"/>
</dbReference>
<keyword evidence="2" id="KW-0808">Transferase</keyword>
<keyword evidence="1" id="KW-0723">Serine/threonine-protein kinase</keyword>
<dbReference type="GO" id="GO:0005524">
    <property type="term" value="F:ATP binding"/>
    <property type="evidence" value="ECO:0007669"/>
    <property type="project" value="UniProtKB-KW"/>
</dbReference>
<evidence type="ECO:0000256" key="1">
    <source>
        <dbReference type="ARBA" id="ARBA00022527"/>
    </source>
</evidence>
<evidence type="ECO:0000313" key="9">
    <source>
        <dbReference type="Proteomes" id="UP000076871"/>
    </source>
</evidence>
<dbReference type="OrthoDB" id="1668230at2759"/>
<dbReference type="Pfam" id="PF00069">
    <property type="entry name" value="Pkinase"/>
    <property type="match status" value="1"/>
</dbReference>
<dbReference type="GO" id="GO:0004674">
    <property type="term" value="F:protein serine/threonine kinase activity"/>
    <property type="evidence" value="ECO:0007669"/>
    <property type="project" value="UniProtKB-KW"/>
</dbReference>
<keyword evidence="9" id="KW-1185">Reference proteome</keyword>
<keyword evidence="5" id="KW-0067">ATP-binding</keyword>
<evidence type="ECO:0000256" key="6">
    <source>
        <dbReference type="SAM" id="MobiDB-lite"/>
    </source>
</evidence>
<dbReference type="SUPFAM" id="SSF56112">
    <property type="entry name" value="Protein kinase-like (PK-like)"/>
    <property type="match status" value="1"/>
</dbReference>
<dbReference type="InterPro" id="IPR011009">
    <property type="entry name" value="Kinase-like_dom_sf"/>
</dbReference>
<evidence type="ECO:0000256" key="3">
    <source>
        <dbReference type="ARBA" id="ARBA00022741"/>
    </source>
</evidence>
<evidence type="ECO:0000313" key="8">
    <source>
        <dbReference type="EMBL" id="KZT11185.1"/>
    </source>
</evidence>
<organism evidence="8 9">
    <name type="scientific">Laetiporus sulphureus 93-53</name>
    <dbReference type="NCBI Taxonomy" id="1314785"/>
    <lineage>
        <taxon>Eukaryota</taxon>
        <taxon>Fungi</taxon>
        <taxon>Dikarya</taxon>
        <taxon>Basidiomycota</taxon>
        <taxon>Agaricomycotina</taxon>
        <taxon>Agaricomycetes</taxon>
        <taxon>Polyporales</taxon>
        <taxon>Laetiporus</taxon>
    </lineage>
</organism>
<evidence type="ECO:0000256" key="2">
    <source>
        <dbReference type="ARBA" id="ARBA00022679"/>
    </source>
</evidence>
<dbReference type="GeneID" id="63828478"/>
<dbReference type="PANTHER" id="PTHR24351">
    <property type="entry name" value="RIBOSOMAL PROTEIN S6 KINASE"/>
    <property type="match status" value="1"/>
</dbReference>
<dbReference type="STRING" id="1314785.A0A165H3A2"/>